<dbReference type="InterPro" id="IPR044005">
    <property type="entry name" value="DZR_2"/>
</dbReference>
<evidence type="ECO:0000313" key="4">
    <source>
        <dbReference type="EMBL" id="MBK6971535.1"/>
    </source>
</evidence>
<dbReference type="InterPro" id="IPR000836">
    <property type="entry name" value="PRTase_dom"/>
</dbReference>
<organism evidence="4 5">
    <name type="scientific">Candidatus Methylophosphatis roskildensis</name>
    <dbReference type="NCBI Taxonomy" id="2899263"/>
    <lineage>
        <taxon>Bacteria</taxon>
        <taxon>Pseudomonadati</taxon>
        <taxon>Pseudomonadota</taxon>
        <taxon>Betaproteobacteria</taxon>
        <taxon>Nitrosomonadales</taxon>
        <taxon>Sterolibacteriaceae</taxon>
        <taxon>Candidatus Methylophosphatis</taxon>
    </lineage>
</organism>
<proteinExistence type="inferred from homology"/>
<dbReference type="Pfam" id="PF18912">
    <property type="entry name" value="DZR_2"/>
    <property type="match status" value="1"/>
</dbReference>
<comment type="similarity">
    <text evidence="1">Belongs to the ComF/GntX family.</text>
</comment>
<sequence>MTAIARLLDALLPHDCYACGAHAGRDMLCRDCLQSLPQLPGERCPQCALPSPHGQLCGACLRDAPHYDASLARWAYEFPIREMVQALKYQARLAMAPWMARALADLEPPPEADCLIALPLHPARLAERGFNQSVEIARDLARHWGLPLVIDACVKDRMVEPQAKLPWKARRKNIRGAFRCLEGMSGQRIVVVDDVMTTGATLDEFAKTLKQRGAVHVTNVVIARTLPG</sequence>
<feature type="domain" description="Phosphoribosyltransferase" evidence="2">
    <location>
        <begin position="133"/>
        <end position="222"/>
    </location>
</feature>
<dbReference type="CDD" id="cd06223">
    <property type="entry name" value="PRTases_typeI"/>
    <property type="match status" value="1"/>
</dbReference>
<evidence type="ECO:0000259" key="3">
    <source>
        <dbReference type="Pfam" id="PF18912"/>
    </source>
</evidence>
<dbReference type="Proteomes" id="UP000807785">
    <property type="component" value="Unassembled WGS sequence"/>
</dbReference>
<dbReference type="InterPro" id="IPR029057">
    <property type="entry name" value="PRTase-like"/>
</dbReference>
<accession>A0A9D7DVE4</accession>
<reference evidence="4" key="1">
    <citation type="submission" date="2020-10" db="EMBL/GenBank/DDBJ databases">
        <title>Connecting structure to function with the recovery of over 1000 high-quality activated sludge metagenome-assembled genomes encoding full-length rRNA genes using long-read sequencing.</title>
        <authorList>
            <person name="Singleton C.M."/>
            <person name="Petriglieri F."/>
            <person name="Kristensen J.M."/>
            <person name="Kirkegaard R.H."/>
            <person name="Michaelsen T.Y."/>
            <person name="Andersen M.H."/>
            <person name="Karst S.M."/>
            <person name="Dueholm M.S."/>
            <person name="Nielsen P.H."/>
            <person name="Albertsen M."/>
        </authorList>
    </citation>
    <scope>NUCLEOTIDE SEQUENCE</scope>
    <source>
        <strain evidence="4">Bjer_18-Q3-R1-45_BAT3C.347</strain>
    </source>
</reference>
<dbReference type="PANTHER" id="PTHR47505">
    <property type="entry name" value="DNA UTILIZATION PROTEIN YHGH"/>
    <property type="match status" value="1"/>
</dbReference>
<dbReference type="PANTHER" id="PTHR47505:SF1">
    <property type="entry name" value="DNA UTILIZATION PROTEIN YHGH"/>
    <property type="match status" value="1"/>
</dbReference>
<evidence type="ECO:0000256" key="1">
    <source>
        <dbReference type="ARBA" id="ARBA00008007"/>
    </source>
</evidence>
<protein>
    <submittedName>
        <fullName evidence="4">ComF family protein</fullName>
    </submittedName>
</protein>
<dbReference type="InterPro" id="IPR051910">
    <property type="entry name" value="ComF/GntX_DNA_util-trans"/>
</dbReference>
<evidence type="ECO:0000313" key="5">
    <source>
        <dbReference type="Proteomes" id="UP000807785"/>
    </source>
</evidence>
<feature type="domain" description="Double zinc ribbon" evidence="3">
    <location>
        <begin position="7"/>
        <end position="61"/>
    </location>
</feature>
<dbReference type="Pfam" id="PF00156">
    <property type="entry name" value="Pribosyltran"/>
    <property type="match status" value="1"/>
</dbReference>
<name>A0A9D7DVE4_9PROT</name>
<comment type="caution">
    <text evidence="4">The sequence shown here is derived from an EMBL/GenBank/DDBJ whole genome shotgun (WGS) entry which is preliminary data.</text>
</comment>
<dbReference type="Gene3D" id="3.40.50.2020">
    <property type="match status" value="1"/>
</dbReference>
<dbReference type="SUPFAM" id="SSF53271">
    <property type="entry name" value="PRTase-like"/>
    <property type="match status" value="1"/>
</dbReference>
<dbReference type="AlphaFoldDB" id="A0A9D7DVE4"/>
<gene>
    <name evidence="4" type="ORF">IPH26_00720</name>
</gene>
<evidence type="ECO:0000259" key="2">
    <source>
        <dbReference type="Pfam" id="PF00156"/>
    </source>
</evidence>
<dbReference type="EMBL" id="JADJEV010000001">
    <property type="protein sequence ID" value="MBK6971535.1"/>
    <property type="molecule type" value="Genomic_DNA"/>
</dbReference>